<protein>
    <recommendedName>
        <fullName evidence="3">Surface antigen domain-containing protein</fullName>
    </recommendedName>
</protein>
<gene>
    <name evidence="1" type="ORF">HND93_29580</name>
</gene>
<reference evidence="1 2" key="1">
    <citation type="submission" date="2020-05" db="EMBL/GenBank/DDBJ databases">
        <title>Azospirillum oleiclasticum sp. nov, a nitrogen-fixing and heavy crude oil-emulsifying bacterium isolated from the crude oil of Yumen Oilfield.</title>
        <authorList>
            <person name="Wu D."/>
            <person name="Cai M."/>
            <person name="Zhang X."/>
        </authorList>
    </citation>
    <scope>NUCLEOTIDE SEQUENCE [LARGE SCALE GENOMIC DNA]</scope>
    <source>
        <strain evidence="1 2">ROY-1-1-2</strain>
    </source>
</reference>
<dbReference type="Proteomes" id="UP000584642">
    <property type="component" value="Unassembled WGS sequence"/>
</dbReference>
<dbReference type="EMBL" id="JABFDB010000032">
    <property type="protein sequence ID" value="NYZ23873.1"/>
    <property type="molecule type" value="Genomic_DNA"/>
</dbReference>
<evidence type="ECO:0008006" key="3">
    <source>
        <dbReference type="Google" id="ProtNLM"/>
    </source>
</evidence>
<accession>A0ABX2TL64</accession>
<organism evidence="1 2">
    <name type="scientific">Azospirillum oleiclasticum</name>
    <dbReference type="NCBI Taxonomy" id="2735135"/>
    <lineage>
        <taxon>Bacteria</taxon>
        <taxon>Pseudomonadati</taxon>
        <taxon>Pseudomonadota</taxon>
        <taxon>Alphaproteobacteria</taxon>
        <taxon>Rhodospirillales</taxon>
        <taxon>Azospirillaceae</taxon>
        <taxon>Azospirillum</taxon>
    </lineage>
</organism>
<sequence length="150" mass="16016">MRAHHTLTGIAVAVAMIVPAGWAPALADAFQRVDYRHHHGGWGYHDGGPRVYVGPPVIWLSPPPVVIRPAPPPVVYAPPPPGFVYAPPPAGFVYAPPPPAITAEPAGPVYQARNGQYCREYQSTIRVGGVARPGYGTACQQPDGTWRIVN</sequence>
<dbReference type="RefSeq" id="WP_180285602.1">
    <property type="nucleotide sequence ID" value="NZ_JABFDB010000032.1"/>
</dbReference>
<evidence type="ECO:0000313" key="2">
    <source>
        <dbReference type="Proteomes" id="UP000584642"/>
    </source>
</evidence>
<name>A0ABX2TL64_9PROT</name>
<evidence type="ECO:0000313" key="1">
    <source>
        <dbReference type="EMBL" id="NYZ23873.1"/>
    </source>
</evidence>
<comment type="caution">
    <text evidence="1">The sequence shown here is derived from an EMBL/GenBank/DDBJ whole genome shotgun (WGS) entry which is preliminary data.</text>
</comment>
<proteinExistence type="predicted"/>
<keyword evidence="2" id="KW-1185">Reference proteome</keyword>